<evidence type="ECO:0000313" key="3">
    <source>
        <dbReference type="Proteomes" id="UP001138921"/>
    </source>
</evidence>
<feature type="region of interest" description="Disordered" evidence="1">
    <location>
        <begin position="68"/>
        <end position="89"/>
    </location>
</feature>
<comment type="caution">
    <text evidence="2">The sequence shown here is derived from an EMBL/GenBank/DDBJ whole genome shotgun (WGS) entry which is preliminary data.</text>
</comment>
<sequence length="115" mass="11864">MTTTIVTVGGRMAAEGLAMLANAGIECISTEPYPTKSEMLELIELKQPAALVVRLVELVDADMLAASRGRGKPAHNPCHLGSTPPNIGRSPGVLDTLIGEGFGPGIAVAARSSKK</sequence>
<organism evidence="2 3">
    <name type="scientific">Aminobacter anthyllidis</name>
    <dbReference type="NCBI Taxonomy" id="1035067"/>
    <lineage>
        <taxon>Bacteria</taxon>
        <taxon>Pseudomonadati</taxon>
        <taxon>Pseudomonadota</taxon>
        <taxon>Alphaproteobacteria</taxon>
        <taxon>Hyphomicrobiales</taxon>
        <taxon>Phyllobacteriaceae</taxon>
        <taxon>Aminobacter</taxon>
    </lineage>
</organism>
<dbReference type="Proteomes" id="UP001138921">
    <property type="component" value="Unassembled WGS sequence"/>
</dbReference>
<dbReference type="EMBL" id="JAFLWW010000005">
    <property type="protein sequence ID" value="MBT1157891.1"/>
    <property type="molecule type" value="Genomic_DNA"/>
</dbReference>
<dbReference type="RefSeq" id="WP_214391790.1">
    <property type="nucleotide sequence ID" value="NZ_JAFLWW010000005.1"/>
</dbReference>
<evidence type="ECO:0000256" key="1">
    <source>
        <dbReference type="SAM" id="MobiDB-lite"/>
    </source>
</evidence>
<proteinExistence type="predicted"/>
<reference evidence="2" key="2">
    <citation type="submission" date="2021-03" db="EMBL/GenBank/DDBJ databases">
        <authorList>
            <person name="Artuso I."/>
            <person name="Turrini P."/>
            <person name="Pirolo M."/>
            <person name="Lugli G.A."/>
            <person name="Ventura M."/>
            <person name="Visca P."/>
        </authorList>
    </citation>
    <scope>NUCLEOTIDE SEQUENCE</scope>
    <source>
        <strain evidence="2">LMG 26462</strain>
    </source>
</reference>
<gene>
    <name evidence="2" type="ORF">J1C56_20045</name>
</gene>
<protein>
    <submittedName>
        <fullName evidence="2">Uncharacterized protein</fullName>
    </submittedName>
</protein>
<keyword evidence="3" id="KW-1185">Reference proteome</keyword>
<evidence type="ECO:0000313" key="2">
    <source>
        <dbReference type="EMBL" id="MBT1157891.1"/>
    </source>
</evidence>
<name>A0A9X1D791_9HYPH</name>
<dbReference type="AlphaFoldDB" id="A0A9X1D791"/>
<accession>A0A9X1D791</accession>
<reference evidence="2" key="1">
    <citation type="journal article" date="2021" name="Microorganisms">
        <title>Phylogenomic Reconstruction and Metabolic Potential of the Genus Aminobacter.</title>
        <authorList>
            <person name="Artuso I."/>
            <person name="Turrini P."/>
            <person name="Pirolo M."/>
            <person name="Lugli G.A."/>
            <person name="Ventura M."/>
            <person name="Visca P."/>
        </authorList>
    </citation>
    <scope>NUCLEOTIDE SEQUENCE</scope>
    <source>
        <strain evidence="2">LMG 26462</strain>
    </source>
</reference>